<dbReference type="VEuPathDB" id="MicrosporidiaDB:AEWR_091430"/>
<feature type="domain" description="C3H1-type" evidence="7">
    <location>
        <begin position="3"/>
        <end position="30"/>
    </location>
</feature>
<evidence type="ECO:0000256" key="5">
    <source>
        <dbReference type="PROSITE-ProRule" id="PRU00723"/>
    </source>
</evidence>
<reference evidence="8" key="1">
    <citation type="journal article" date="2013" name="Eukaryot. Cell">
        <title>Extremely Reduced Levels of Heterozygosity in the Vertebrate Pathogen Encephalitozoon cuniculi.</title>
        <authorList>
            <person name="Selman M."/>
            <person name="Sak B."/>
            <person name="Kvac M."/>
            <person name="Farinelli L."/>
            <person name="Weiss L.M."/>
            <person name="Corradi N."/>
        </authorList>
    </citation>
    <scope>NUCLEOTIDE SEQUENCE</scope>
</reference>
<name>M1KBG4_ENCCN</name>
<evidence type="ECO:0000256" key="1">
    <source>
        <dbReference type="ARBA" id="ARBA00022723"/>
    </source>
</evidence>
<dbReference type="VEuPathDB" id="MicrosporidiaDB:M970_091430"/>
<dbReference type="Gene3D" id="3.30.70.330">
    <property type="match status" value="1"/>
</dbReference>
<feature type="zinc finger region" description="C3H1-type" evidence="5">
    <location>
        <begin position="133"/>
        <end position="160"/>
    </location>
</feature>
<dbReference type="SUPFAM" id="SSF54928">
    <property type="entry name" value="RNA-binding domain, RBD"/>
    <property type="match status" value="1"/>
</dbReference>
<protein>
    <submittedName>
        <fullName evidence="8">U2 snrnp auxiliary factor small subunit</fullName>
    </submittedName>
</protein>
<evidence type="ECO:0000259" key="7">
    <source>
        <dbReference type="PROSITE" id="PS50103"/>
    </source>
</evidence>
<proteinExistence type="predicted"/>
<keyword evidence="4 5" id="KW-0862">Zinc</keyword>
<accession>M1KBG4</accession>
<keyword evidence="2" id="KW-0677">Repeat</keyword>
<evidence type="ECO:0000256" key="3">
    <source>
        <dbReference type="ARBA" id="ARBA00022771"/>
    </source>
</evidence>
<dbReference type="VEuPathDB" id="MicrosporidiaDB:AEWD_091460"/>
<dbReference type="InterPro" id="IPR009145">
    <property type="entry name" value="U2AF_small"/>
</dbReference>
<dbReference type="PANTHER" id="PTHR12620">
    <property type="entry name" value="U2 SNRNP AUXILIARY FACTOR, SMALL SUBUNIT"/>
    <property type="match status" value="1"/>
</dbReference>
<dbReference type="InterPro" id="IPR012677">
    <property type="entry name" value="Nucleotide-bd_a/b_plait_sf"/>
</dbReference>
<evidence type="ECO:0000256" key="6">
    <source>
        <dbReference type="SAM" id="MobiDB-lite"/>
    </source>
</evidence>
<dbReference type="PRINTS" id="PR01848">
    <property type="entry name" value="U2AUXFACTOR"/>
</dbReference>
<dbReference type="InterPro" id="IPR035979">
    <property type="entry name" value="RBD_domain_sf"/>
</dbReference>
<feature type="domain" description="C3H1-type" evidence="7">
    <location>
        <begin position="133"/>
        <end position="160"/>
    </location>
</feature>
<dbReference type="GO" id="GO:0008270">
    <property type="term" value="F:zinc ion binding"/>
    <property type="evidence" value="ECO:0007669"/>
    <property type="project" value="UniProtKB-KW"/>
</dbReference>
<evidence type="ECO:0000313" key="8">
    <source>
        <dbReference type="EMBL" id="AGE96520.1"/>
    </source>
</evidence>
<keyword evidence="3 5" id="KW-0863">Zinc-finger</keyword>
<dbReference type="SMART" id="SM00356">
    <property type="entry name" value="ZnF_C3H1"/>
    <property type="match status" value="2"/>
</dbReference>
<dbReference type="VEuPathDB" id="MicrosporidiaDB:AEWQ_091450"/>
<evidence type="ECO:0000256" key="4">
    <source>
        <dbReference type="ARBA" id="ARBA00022833"/>
    </source>
</evidence>
<dbReference type="CDD" id="cd12287">
    <property type="entry name" value="RRM_U2AF35_like"/>
    <property type="match status" value="1"/>
</dbReference>
<evidence type="ECO:0000256" key="2">
    <source>
        <dbReference type="ARBA" id="ARBA00022737"/>
    </source>
</evidence>
<dbReference type="PROSITE" id="PS50103">
    <property type="entry name" value="ZF_C3H1"/>
    <property type="match status" value="2"/>
</dbReference>
<organism evidence="8">
    <name type="scientific">Encephalitozoon cuniculi</name>
    <name type="common">Microsporidian parasite</name>
    <dbReference type="NCBI Taxonomy" id="6035"/>
    <lineage>
        <taxon>Eukaryota</taxon>
        <taxon>Fungi</taxon>
        <taxon>Fungi incertae sedis</taxon>
        <taxon>Microsporidia</taxon>
        <taxon>Unikaryonidae</taxon>
        <taxon>Encephalitozoon</taxon>
    </lineage>
</organism>
<dbReference type="GO" id="GO:0000398">
    <property type="term" value="P:mRNA splicing, via spliceosome"/>
    <property type="evidence" value="ECO:0007669"/>
    <property type="project" value="InterPro"/>
</dbReference>
<dbReference type="GO" id="GO:0089701">
    <property type="term" value="C:U2AF complex"/>
    <property type="evidence" value="ECO:0007669"/>
    <property type="project" value="InterPro"/>
</dbReference>
<dbReference type="EMBL" id="KC513621">
    <property type="protein sequence ID" value="AGE96520.1"/>
    <property type="molecule type" value="Genomic_DNA"/>
</dbReference>
<gene>
    <name evidence="8" type="ORF">ECU09_1420</name>
</gene>
<dbReference type="GO" id="GO:0003723">
    <property type="term" value="F:RNA binding"/>
    <property type="evidence" value="ECO:0007669"/>
    <property type="project" value="InterPro"/>
</dbReference>
<feature type="zinc finger region" description="C3H1-type" evidence="5">
    <location>
        <begin position="3"/>
        <end position="30"/>
    </location>
</feature>
<feature type="compositionally biased region" description="Basic and acidic residues" evidence="6">
    <location>
        <begin position="207"/>
        <end position="227"/>
    </location>
</feature>
<sequence>MVEGREACLFYSKTNGCRYGHECTKVHRIPTRSRVVVVKAMYLYPKNDPESTLGEESVQIHLDLFYEDWFTELSVKYGAIRKLVIASNSCIQILGNIYIEFHEEEAAMRCAEEIGRRYYGGKRIVAELGNCYRTDDGTCTEHERGLCGKGEKCGFIHAARVSRSLVEELLASQALLYPRTSDANRIGPGPKDTIPRGKCPGRSLGDGTHDGNYRTDRRRLNDQESWTKRPKGVWNGGQRRYVRDGGNGSWYRRD</sequence>
<dbReference type="InterPro" id="IPR000571">
    <property type="entry name" value="Znf_CCCH"/>
</dbReference>
<keyword evidence="1 5" id="KW-0479">Metal-binding</keyword>
<dbReference type="AlphaFoldDB" id="M1KBG4"/>
<dbReference type="VEuPathDB" id="MicrosporidiaDB:ECU09_1420"/>
<feature type="region of interest" description="Disordered" evidence="6">
    <location>
        <begin position="181"/>
        <end position="254"/>
    </location>
</feature>